<gene>
    <name evidence="3" type="ORF">JOF55_001237</name>
</gene>
<feature type="region of interest" description="Disordered" evidence="2">
    <location>
        <begin position="1"/>
        <end position="25"/>
    </location>
</feature>
<dbReference type="AlphaFoldDB" id="A0AAE3Z9Z2"/>
<proteinExistence type="predicted"/>
<feature type="coiled-coil region" evidence="1">
    <location>
        <begin position="93"/>
        <end position="120"/>
    </location>
</feature>
<sequence length="435" mass="44832">MSQPQDWHGLGFNPARGNPASVGALSSQMTNTGNWLGETYEVLESVQNQKESWTGEASKAFVEKLGELPKLLDNAHQSLVDAGKALGWWQDTLTEHQRKAVDLENRAREAIAAAERADAAAQQARTKANTPIAYAPNDPEAAQAAHRQAQANADAAAQAGRNAEEAWARVDDIRRKAHDLQDRWEDDARSVADKLRNATDIAPGFWDAVGDWFAGAGDWVVQNLGEIGDVAGMISAVAGSLALIPGVGVAAGAVALIAGGVALAAHAGEMAVEGKWDEPTAWAGLGTDALGMLPVVGPVAKSGSAATDALHLADGLSTAVGTGAKTFGDEMSTALTKMKEPAEFSKYVGDKVANAVGGNADTIARVSQGTFNVATQGPTAADLLVGNETTGTIKDGTGYGSLAGAGAQSYGEWKNTGSAFGSLGGSIADFTRALK</sequence>
<evidence type="ECO:0000256" key="2">
    <source>
        <dbReference type="SAM" id="MobiDB-lite"/>
    </source>
</evidence>
<name>A0AAE3Z9Z2_9ACTN</name>
<dbReference type="EMBL" id="JAVDXW010000001">
    <property type="protein sequence ID" value="MDR7301056.1"/>
    <property type="molecule type" value="Genomic_DNA"/>
</dbReference>
<keyword evidence="1" id="KW-0175">Coiled coil</keyword>
<evidence type="ECO:0000313" key="3">
    <source>
        <dbReference type="EMBL" id="MDR7301056.1"/>
    </source>
</evidence>
<protein>
    <recommendedName>
        <fullName evidence="5">WXG100 family type VII secretion target</fullName>
    </recommendedName>
</protein>
<feature type="region of interest" description="Disordered" evidence="2">
    <location>
        <begin position="140"/>
        <end position="160"/>
    </location>
</feature>
<dbReference type="RefSeq" id="WP_310270845.1">
    <property type="nucleotide sequence ID" value="NZ_JAVDXW010000001.1"/>
</dbReference>
<keyword evidence="4" id="KW-1185">Reference proteome</keyword>
<comment type="caution">
    <text evidence="3">The sequence shown here is derived from an EMBL/GenBank/DDBJ whole genome shotgun (WGS) entry which is preliminary data.</text>
</comment>
<evidence type="ECO:0008006" key="5">
    <source>
        <dbReference type="Google" id="ProtNLM"/>
    </source>
</evidence>
<evidence type="ECO:0000256" key="1">
    <source>
        <dbReference type="SAM" id="Coils"/>
    </source>
</evidence>
<evidence type="ECO:0000313" key="4">
    <source>
        <dbReference type="Proteomes" id="UP001180845"/>
    </source>
</evidence>
<dbReference type="Proteomes" id="UP001180845">
    <property type="component" value="Unassembled WGS sequence"/>
</dbReference>
<feature type="compositionally biased region" description="Low complexity" evidence="2">
    <location>
        <begin position="141"/>
        <end position="160"/>
    </location>
</feature>
<organism evidence="3 4">
    <name type="scientific">Haloactinomyces albus</name>
    <dbReference type="NCBI Taxonomy" id="1352928"/>
    <lineage>
        <taxon>Bacteria</taxon>
        <taxon>Bacillati</taxon>
        <taxon>Actinomycetota</taxon>
        <taxon>Actinomycetes</taxon>
        <taxon>Actinopolysporales</taxon>
        <taxon>Actinopolysporaceae</taxon>
        <taxon>Haloactinomyces</taxon>
    </lineage>
</organism>
<reference evidence="3" key="1">
    <citation type="submission" date="2023-07" db="EMBL/GenBank/DDBJ databases">
        <title>Sequencing the genomes of 1000 actinobacteria strains.</title>
        <authorList>
            <person name="Klenk H.-P."/>
        </authorList>
    </citation>
    <scope>NUCLEOTIDE SEQUENCE</scope>
    <source>
        <strain evidence="3">DSM 45977</strain>
    </source>
</reference>
<accession>A0AAE3Z9Z2</accession>